<evidence type="ECO:0000256" key="3">
    <source>
        <dbReference type="ARBA" id="ARBA00023315"/>
    </source>
</evidence>
<reference evidence="5 6" key="1">
    <citation type="submission" date="2024-03" db="EMBL/GenBank/DDBJ databases">
        <title>Sulfurimonas sp. HSL3-1.</title>
        <authorList>
            <person name="Wang S."/>
        </authorList>
    </citation>
    <scope>NUCLEOTIDE SEQUENCE [LARGE SCALE GENOMIC DNA]</scope>
    <source>
        <strain evidence="5 6">HSL3-1</strain>
    </source>
</reference>
<dbReference type="PANTHER" id="PTHR10434">
    <property type="entry name" value="1-ACYL-SN-GLYCEROL-3-PHOSPHATE ACYLTRANSFERASE"/>
    <property type="match status" value="1"/>
</dbReference>
<evidence type="ECO:0000313" key="6">
    <source>
        <dbReference type="Proteomes" id="UP001447842"/>
    </source>
</evidence>
<protein>
    <submittedName>
        <fullName evidence="5">Lysophospholipid acyltransferase family protein</fullName>
    </submittedName>
</protein>
<accession>A0ABZ3HBF4</accession>
<dbReference type="PANTHER" id="PTHR10434:SF11">
    <property type="entry name" value="1-ACYL-SN-GLYCEROL-3-PHOSPHATE ACYLTRANSFERASE"/>
    <property type="match status" value="1"/>
</dbReference>
<keyword evidence="3 5" id="KW-0012">Acyltransferase</keyword>
<dbReference type="CDD" id="cd07989">
    <property type="entry name" value="LPLAT_AGPAT-like"/>
    <property type="match status" value="1"/>
</dbReference>
<comment type="pathway">
    <text evidence="1">Lipid metabolism.</text>
</comment>
<sequence>MFKNLRKYLYMIWLGKKFIPIFRHVYLDTQLDEHDRYHALSKERQNYSLSVLEYLNVVPVMHGDLPEANRVLYIANHRSLLDIISIESLFSTQQKAGMWIAKQTLLDNRIYGKFFEYSGCIAVDLKAGKGMLAFFKKIKHIFQVAPDLNLFMFPEGERFGGEGVGPFQPGAEKIAKANKMQIVPIYIDDQLEKVYQASPFKQPYEVHIHIGEPLALENIEEQYRAFMASAKEAAAKTA</sequence>
<keyword evidence="6" id="KW-1185">Reference proteome</keyword>
<evidence type="ECO:0000313" key="5">
    <source>
        <dbReference type="EMBL" id="XAU14954.1"/>
    </source>
</evidence>
<dbReference type="Pfam" id="PF01553">
    <property type="entry name" value="Acyltransferase"/>
    <property type="match status" value="1"/>
</dbReference>
<dbReference type="Proteomes" id="UP001447842">
    <property type="component" value="Chromosome"/>
</dbReference>
<gene>
    <name evidence="5" type="ORF">WCY31_12005</name>
</gene>
<evidence type="ECO:0000256" key="1">
    <source>
        <dbReference type="ARBA" id="ARBA00005189"/>
    </source>
</evidence>
<feature type="domain" description="Phospholipid/glycerol acyltransferase" evidence="4">
    <location>
        <begin position="71"/>
        <end position="190"/>
    </location>
</feature>
<dbReference type="GO" id="GO:0016746">
    <property type="term" value="F:acyltransferase activity"/>
    <property type="evidence" value="ECO:0007669"/>
    <property type="project" value="UniProtKB-KW"/>
</dbReference>
<evidence type="ECO:0000256" key="2">
    <source>
        <dbReference type="ARBA" id="ARBA00022679"/>
    </source>
</evidence>
<dbReference type="SMART" id="SM00563">
    <property type="entry name" value="PlsC"/>
    <property type="match status" value="1"/>
</dbReference>
<dbReference type="EMBL" id="CP147920">
    <property type="protein sequence ID" value="XAU14954.1"/>
    <property type="molecule type" value="Genomic_DNA"/>
</dbReference>
<dbReference type="InterPro" id="IPR002123">
    <property type="entry name" value="Plipid/glycerol_acylTrfase"/>
</dbReference>
<dbReference type="RefSeq" id="WP_345972559.1">
    <property type="nucleotide sequence ID" value="NZ_CP147920.1"/>
</dbReference>
<proteinExistence type="predicted"/>
<evidence type="ECO:0000259" key="4">
    <source>
        <dbReference type="SMART" id="SM00563"/>
    </source>
</evidence>
<name>A0ABZ3HBF4_9BACT</name>
<keyword evidence="2" id="KW-0808">Transferase</keyword>
<dbReference type="SUPFAM" id="SSF69593">
    <property type="entry name" value="Glycerol-3-phosphate (1)-acyltransferase"/>
    <property type="match status" value="1"/>
</dbReference>
<organism evidence="5 6">
    <name type="scientific">Sulfurimonas diazotrophicus</name>
    <dbReference type="NCBI Taxonomy" id="3131939"/>
    <lineage>
        <taxon>Bacteria</taxon>
        <taxon>Pseudomonadati</taxon>
        <taxon>Campylobacterota</taxon>
        <taxon>Epsilonproteobacteria</taxon>
        <taxon>Campylobacterales</taxon>
        <taxon>Sulfurimonadaceae</taxon>
        <taxon>Sulfurimonas</taxon>
    </lineage>
</organism>